<evidence type="ECO:0000256" key="3">
    <source>
        <dbReference type="ARBA" id="ARBA00022679"/>
    </source>
</evidence>
<dbReference type="Pfam" id="PF00535">
    <property type="entry name" value="Glycos_transf_2"/>
    <property type="match status" value="2"/>
</dbReference>
<keyword evidence="3 5" id="KW-0808">Transferase</keyword>
<dbReference type="InterPro" id="IPR029044">
    <property type="entry name" value="Nucleotide-diphossugar_trans"/>
</dbReference>
<name>A0A428KD65_9BACT</name>
<evidence type="ECO:0000313" key="6">
    <source>
        <dbReference type="Proteomes" id="UP000270291"/>
    </source>
</evidence>
<organism evidence="5 6">
    <name type="scientific">Hymenobacter perfusus</name>
    <dbReference type="NCBI Taxonomy" id="1236770"/>
    <lineage>
        <taxon>Bacteria</taxon>
        <taxon>Pseudomonadati</taxon>
        <taxon>Bacteroidota</taxon>
        <taxon>Cytophagia</taxon>
        <taxon>Cytophagales</taxon>
        <taxon>Hymenobacteraceae</taxon>
        <taxon>Hymenobacter</taxon>
    </lineage>
</organism>
<feature type="domain" description="Glycosyltransferase 2-like" evidence="4">
    <location>
        <begin position="8"/>
        <end position="130"/>
    </location>
</feature>
<dbReference type="GO" id="GO:0016740">
    <property type="term" value="F:transferase activity"/>
    <property type="evidence" value="ECO:0007669"/>
    <property type="project" value="UniProtKB-KW"/>
</dbReference>
<sequence length="654" mass="73341">MPSVLLSVVTWNSADSIEACLHSVLAQSYPDFEVWVVDNNSHDDTCARVAALAATDARVQLHALPRNTGFCGGHNYSLDRTTTELVLLVNPDVEMEPNYLTRAVAAIGQDEQIGTVCGLLIQSQEDDPRIDSAGMTALPDGRFSLRLHGQHLSEVGPLTAAYVDGADGALPLFRRRFINDLRVQGEFFDSRFFAHKEDWDIAWRGRLYGWRTLFEPACRALHPRQFLPANLRLRRRLSGAIKTDAVKNQWLLLLKNTTTSQIPRLAARALPRQLGILAYSLLAERASLKAVGYLWRNWRDVLVSRQLVQERARRGWTPPPFPDASAPPLLSICIPTYHRPELLARTLRSVGILPPEVELLVSDNSTANDFSERVTTHVLSEQPTARWQYYRNPPGGNASTNWQACVGRARGRYILMLHDDDYLLPGGLAAILHVLHRQLPEQHHAVLFGVSIVNAQRHELQRQVPARSRWLAPAQAVEALLTNSSLVRVPALVVSKDAYLQAGGPDPSQQDTDDTDLWLRIFARTGVQLEPTCTAAYTVHEAALTSTMFQERNVQLLLRIFQKARGQQLLPEPRLRRAAANFFHQFVLAGAYRALRNHDAAGARRILRLLELPELRQLPVSLRWLPARLGLGLAARFRWTPPAYDGAAWLRPSV</sequence>
<dbReference type="EMBL" id="RWIU01000002">
    <property type="protein sequence ID" value="RSK44355.1"/>
    <property type="molecule type" value="Genomic_DNA"/>
</dbReference>
<dbReference type="InterPro" id="IPR001173">
    <property type="entry name" value="Glyco_trans_2-like"/>
</dbReference>
<dbReference type="CDD" id="cd00761">
    <property type="entry name" value="Glyco_tranf_GTA_type"/>
    <property type="match status" value="1"/>
</dbReference>
<comment type="caution">
    <text evidence="5">The sequence shown here is derived from an EMBL/GenBank/DDBJ whole genome shotgun (WGS) entry which is preliminary data.</text>
</comment>
<keyword evidence="2" id="KW-0328">Glycosyltransferase</keyword>
<evidence type="ECO:0000313" key="5">
    <source>
        <dbReference type="EMBL" id="RSK44355.1"/>
    </source>
</evidence>
<proteinExistence type="inferred from homology"/>
<evidence type="ECO:0000259" key="4">
    <source>
        <dbReference type="Pfam" id="PF00535"/>
    </source>
</evidence>
<dbReference type="PANTHER" id="PTHR43179">
    <property type="entry name" value="RHAMNOSYLTRANSFERASE WBBL"/>
    <property type="match status" value="1"/>
</dbReference>
<feature type="domain" description="Glycosyltransferase 2-like" evidence="4">
    <location>
        <begin position="331"/>
        <end position="436"/>
    </location>
</feature>
<dbReference type="CDD" id="cd04186">
    <property type="entry name" value="GT_2_like_c"/>
    <property type="match status" value="1"/>
</dbReference>
<dbReference type="PANTHER" id="PTHR43179:SF12">
    <property type="entry name" value="GALACTOFURANOSYLTRANSFERASE GLFT2"/>
    <property type="match status" value="1"/>
</dbReference>
<evidence type="ECO:0000256" key="2">
    <source>
        <dbReference type="ARBA" id="ARBA00022676"/>
    </source>
</evidence>
<protein>
    <submittedName>
        <fullName evidence="5">Glycosyltransferase</fullName>
    </submittedName>
</protein>
<dbReference type="Proteomes" id="UP000270291">
    <property type="component" value="Unassembled WGS sequence"/>
</dbReference>
<accession>A0A428KD65</accession>
<dbReference type="Gene3D" id="3.90.550.10">
    <property type="entry name" value="Spore Coat Polysaccharide Biosynthesis Protein SpsA, Chain A"/>
    <property type="match status" value="2"/>
</dbReference>
<reference evidence="5 6" key="1">
    <citation type="submission" date="2018-12" db="EMBL/GenBank/DDBJ databases">
        <authorList>
            <person name="Feng G."/>
            <person name="Zhu H."/>
        </authorList>
    </citation>
    <scope>NUCLEOTIDE SEQUENCE [LARGE SCALE GENOMIC DNA]</scope>
    <source>
        <strain evidence="5 6">LMG 26000</strain>
    </source>
</reference>
<gene>
    <name evidence="5" type="ORF">EI293_07430</name>
</gene>
<dbReference type="OrthoDB" id="1334872at2"/>
<dbReference type="RefSeq" id="WP_125436515.1">
    <property type="nucleotide sequence ID" value="NZ_RWIU01000002.1"/>
</dbReference>
<keyword evidence="6" id="KW-1185">Reference proteome</keyword>
<dbReference type="SUPFAM" id="SSF53448">
    <property type="entry name" value="Nucleotide-diphospho-sugar transferases"/>
    <property type="match status" value="2"/>
</dbReference>
<evidence type="ECO:0000256" key="1">
    <source>
        <dbReference type="ARBA" id="ARBA00006739"/>
    </source>
</evidence>
<dbReference type="AlphaFoldDB" id="A0A428KD65"/>
<comment type="similarity">
    <text evidence="1">Belongs to the glycosyltransferase 2 family.</text>
</comment>